<feature type="compositionally biased region" description="Low complexity" evidence="2">
    <location>
        <begin position="364"/>
        <end position="377"/>
    </location>
</feature>
<feature type="compositionally biased region" description="Basic residues" evidence="2">
    <location>
        <begin position="471"/>
        <end position="481"/>
    </location>
</feature>
<feature type="region of interest" description="Disordered" evidence="2">
    <location>
        <begin position="71"/>
        <end position="100"/>
    </location>
</feature>
<dbReference type="Proteomes" id="UP001375240">
    <property type="component" value="Unassembled WGS sequence"/>
</dbReference>
<evidence type="ECO:0000256" key="1">
    <source>
        <dbReference type="SAM" id="Coils"/>
    </source>
</evidence>
<feature type="region of interest" description="Disordered" evidence="2">
    <location>
        <begin position="433"/>
        <end position="483"/>
    </location>
</feature>
<protein>
    <submittedName>
        <fullName evidence="3">Uncharacterized protein</fullName>
    </submittedName>
</protein>
<evidence type="ECO:0000313" key="4">
    <source>
        <dbReference type="Proteomes" id="UP001375240"/>
    </source>
</evidence>
<sequence length="751" mass="80009">MAARKRPAKLAAASKAKAKSKMRSRIKSQSGDGSPSNQIERSNINAIAANSVAVSIKATSTSSPAAVSLATPSDAGQLRGSGAPKTGVHATQRTNTSKRKRGQFLVQPSTPTWSNKRRRSTTTTNIDDASCQLPPTCTKAKVEPTTTPYSFSPCCASNTVAHAADTAKDKDDAVGDPHSSIVPQPTDFGATVAATAAAPLSKAEAPPLKAQVESANADPETAACVAAEERKAVAYVNVYSHSSSNPTADTKMHLHDDRPVHVHIQTPPLPNFEWIEVSHTPEVFLTRLQLRSFLLLFGDLAPPARRPLKLKYVQQKVLRNPNLMWTSQEMGRMMQAVVSIVGDELVDLLPQPHICNAGGELGRSDSSSKSTGLGSKSRNAHGGGQHSSIARVGTIRRRKQAIVSRLMQKGFMDDMWEDFVELLGGAERRLSAHAHGEHVAGTSSQENSRSRGRTSREDGGASSSGGGQAARRGRGRGRGRVQKWSVNIRNRTADSAEAELTVEPAVKYELLRRLLVVAASCTRIKQRLSENEDAAKSATNATRTAGKTLKAELNALLKELKARKKKANTSEEMVRELENRVAQAQGRVSSLSLTDWLDMRKLDARSSRPIGADRLGNVYYILPPGGEDGDAAPALVGYASWVLCQKGPGLDHPLGEEWVETEGDGGRTKDFYAVDGPTAIGVLAGWIRRKQDESSDSSSMEGGGSEGGGGRRGGPSACAAATTAAAGCDVLVAKLQQFAQMLRTAAISTGW</sequence>
<feature type="compositionally biased region" description="Polar residues" evidence="2">
    <location>
        <begin position="29"/>
        <end position="41"/>
    </location>
</feature>
<evidence type="ECO:0000313" key="3">
    <source>
        <dbReference type="EMBL" id="KAK6349500.1"/>
    </source>
</evidence>
<accession>A0AAV9UU60</accession>
<feature type="coiled-coil region" evidence="1">
    <location>
        <begin position="550"/>
        <end position="594"/>
    </location>
</feature>
<name>A0AAV9UU60_9PEZI</name>
<keyword evidence="1" id="KW-0175">Coiled coil</keyword>
<organism evidence="3 4">
    <name type="scientific">Orbilia brochopaga</name>
    <dbReference type="NCBI Taxonomy" id="3140254"/>
    <lineage>
        <taxon>Eukaryota</taxon>
        <taxon>Fungi</taxon>
        <taxon>Dikarya</taxon>
        <taxon>Ascomycota</taxon>
        <taxon>Pezizomycotina</taxon>
        <taxon>Orbiliomycetes</taxon>
        <taxon>Orbiliales</taxon>
        <taxon>Orbiliaceae</taxon>
        <taxon>Orbilia</taxon>
    </lineage>
</organism>
<feature type="region of interest" description="Disordered" evidence="2">
    <location>
        <begin position="691"/>
        <end position="716"/>
    </location>
</feature>
<feature type="region of interest" description="Disordered" evidence="2">
    <location>
        <begin position="1"/>
        <end position="42"/>
    </location>
</feature>
<dbReference type="AlphaFoldDB" id="A0AAV9UU60"/>
<dbReference type="EMBL" id="JAVHNQ010000004">
    <property type="protein sequence ID" value="KAK6349500.1"/>
    <property type="molecule type" value="Genomic_DNA"/>
</dbReference>
<reference evidence="3 4" key="1">
    <citation type="submission" date="2019-10" db="EMBL/GenBank/DDBJ databases">
        <authorList>
            <person name="Palmer J.M."/>
        </authorList>
    </citation>
    <scope>NUCLEOTIDE SEQUENCE [LARGE SCALE GENOMIC DNA]</scope>
    <source>
        <strain evidence="3 4">TWF696</strain>
    </source>
</reference>
<gene>
    <name evidence="3" type="ORF">TWF696_005784</name>
</gene>
<feature type="region of interest" description="Disordered" evidence="2">
    <location>
        <begin position="357"/>
        <end position="393"/>
    </location>
</feature>
<evidence type="ECO:0000256" key="2">
    <source>
        <dbReference type="SAM" id="MobiDB-lite"/>
    </source>
</evidence>
<feature type="region of interest" description="Disordered" evidence="2">
    <location>
        <begin position="108"/>
        <end position="127"/>
    </location>
</feature>
<proteinExistence type="predicted"/>
<comment type="caution">
    <text evidence="3">The sequence shown here is derived from an EMBL/GenBank/DDBJ whole genome shotgun (WGS) entry which is preliminary data.</text>
</comment>
<feature type="compositionally biased region" description="Gly residues" evidence="2">
    <location>
        <begin position="701"/>
        <end position="713"/>
    </location>
</feature>
<feature type="compositionally biased region" description="Basic residues" evidence="2">
    <location>
        <begin position="16"/>
        <end position="26"/>
    </location>
</feature>
<keyword evidence="4" id="KW-1185">Reference proteome</keyword>